<proteinExistence type="predicted"/>
<sequence>MKVNYEYDDCEGEYHTGVTIILGHNDINPDMPSMKSNYNKLGASILRGASENHQRYIYIKNIQGNNLAFARALLLKAYEIAKEREVPISMSFFDGNNNPILSLKEEWGKLQPEIDKFYVNPNENFFLYGSDYDSDD</sequence>
<dbReference type="Proteomes" id="UP000076078">
    <property type="component" value="Unassembled WGS sequence"/>
</dbReference>
<organism evidence="1 2">
    <name type="scientific">Tieghemostelium lacteum</name>
    <name type="common">Slime mold</name>
    <name type="synonym">Dictyostelium lacteum</name>
    <dbReference type="NCBI Taxonomy" id="361077"/>
    <lineage>
        <taxon>Eukaryota</taxon>
        <taxon>Amoebozoa</taxon>
        <taxon>Evosea</taxon>
        <taxon>Eumycetozoa</taxon>
        <taxon>Dictyostelia</taxon>
        <taxon>Dictyosteliales</taxon>
        <taxon>Raperosteliaceae</taxon>
        <taxon>Tieghemostelium</taxon>
    </lineage>
</organism>
<protein>
    <submittedName>
        <fullName evidence="1">Uncharacterized protein</fullName>
    </submittedName>
</protein>
<dbReference type="AlphaFoldDB" id="A0A152A0U7"/>
<gene>
    <name evidence="1" type="ORF">DLAC_03841</name>
</gene>
<comment type="caution">
    <text evidence="1">The sequence shown here is derived from an EMBL/GenBank/DDBJ whole genome shotgun (WGS) entry which is preliminary data.</text>
</comment>
<dbReference type="InParanoid" id="A0A152A0U7"/>
<accession>A0A152A0U7</accession>
<evidence type="ECO:0000313" key="2">
    <source>
        <dbReference type="Proteomes" id="UP000076078"/>
    </source>
</evidence>
<name>A0A152A0U7_TIELA</name>
<keyword evidence="2" id="KW-1185">Reference proteome</keyword>
<evidence type="ECO:0000313" key="1">
    <source>
        <dbReference type="EMBL" id="KYQ99882.1"/>
    </source>
</evidence>
<reference evidence="1 2" key="1">
    <citation type="submission" date="2015-12" db="EMBL/GenBank/DDBJ databases">
        <title>Dictyostelia acquired genes for synthesis and detection of signals that induce cell-type specialization by lateral gene transfer from prokaryotes.</title>
        <authorList>
            <person name="Gloeckner G."/>
            <person name="Schaap P."/>
        </authorList>
    </citation>
    <scope>NUCLEOTIDE SEQUENCE [LARGE SCALE GENOMIC DNA]</scope>
    <source>
        <strain evidence="1 2">TK</strain>
    </source>
</reference>
<dbReference type="EMBL" id="LODT01000020">
    <property type="protein sequence ID" value="KYQ99882.1"/>
    <property type="molecule type" value="Genomic_DNA"/>
</dbReference>